<dbReference type="AlphaFoldDB" id="A0A377HHH6"/>
<proteinExistence type="predicted"/>
<evidence type="ECO:0000313" key="2">
    <source>
        <dbReference type="Proteomes" id="UP000255543"/>
    </source>
</evidence>
<accession>A0A377HHH6</accession>
<organism evidence="1 2">
    <name type="scientific">Escherichia coli</name>
    <dbReference type="NCBI Taxonomy" id="562"/>
    <lineage>
        <taxon>Bacteria</taxon>
        <taxon>Pseudomonadati</taxon>
        <taxon>Pseudomonadota</taxon>
        <taxon>Gammaproteobacteria</taxon>
        <taxon>Enterobacterales</taxon>
        <taxon>Enterobacteriaceae</taxon>
        <taxon>Escherichia</taxon>
    </lineage>
</organism>
<gene>
    <name evidence="1" type="ORF">NCTC8179_07137</name>
</gene>
<sequence length="58" mass="6168">MFIAFIIIVILLGGFVLLLRQAVVQRIHFCSHCGQGVYGLAQQSCCCAAGHHLSVPAG</sequence>
<name>A0A377HHH6_ECOLX</name>
<evidence type="ECO:0000313" key="1">
    <source>
        <dbReference type="EMBL" id="STO41520.1"/>
    </source>
</evidence>
<dbReference type="EMBL" id="UGEB01000005">
    <property type="protein sequence ID" value="STO41520.1"/>
    <property type="molecule type" value="Genomic_DNA"/>
</dbReference>
<dbReference type="Proteomes" id="UP000255543">
    <property type="component" value="Unassembled WGS sequence"/>
</dbReference>
<reference evidence="1 2" key="1">
    <citation type="submission" date="2018-06" db="EMBL/GenBank/DDBJ databases">
        <authorList>
            <consortium name="Pathogen Informatics"/>
            <person name="Doyle S."/>
        </authorList>
    </citation>
    <scope>NUCLEOTIDE SEQUENCE [LARGE SCALE GENOMIC DNA]</scope>
    <source>
        <strain evidence="1 2">NCTC8179</strain>
    </source>
</reference>
<protein>
    <submittedName>
        <fullName evidence="1">Uncharacterized protein</fullName>
    </submittedName>
</protein>